<dbReference type="Gene3D" id="3.40.710.10">
    <property type="entry name" value="DD-peptidase/beta-lactamase superfamily"/>
    <property type="match status" value="1"/>
</dbReference>
<dbReference type="Pfam" id="PF13354">
    <property type="entry name" value="Beta-lactamase2"/>
    <property type="match status" value="1"/>
</dbReference>
<reference evidence="8" key="1">
    <citation type="submission" date="2020-05" db="EMBL/GenBank/DDBJ databases">
        <authorList>
            <person name="Chiriac C."/>
            <person name="Salcher M."/>
            <person name="Ghai R."/>
            <person name="Kavagutti S V."/>
        </authorList>
    </citation>
    <scope>NUCLEOTIDE SEQUENCE</scope>
</reference>
<dbReference type="PANTHER" id="PTHR35333:SF3">
    <property type="entry name" value="BETA-LACTAMASE-TYPE TRANSPEPTIDASE FOLD CONTAINING PROTEIN"/>
    <property type="match status" value="1"/>
</dbReference>
<evidence type="ECO:0000313" key="8">
    <source>
        <dbReference type="EMBL" id="CAB5029352.1"/>
    </source>
</evidence>
<accession>A0A6J7RKW2</accession>
<evidence type="ECO:0000259" key="1">
    <source>
        <dbReference type="Pfam" id="PF13354"/>
    </source>
</evidence>
<dbReference type="AlphaFoldDB" id="A0A6J7RKW2"/>
<evidence type="ECO:0000313" key="2">
    <source>
        <dbReference type="EMBL" id="CAB4329432.1"/>
    </source>
</evidence>
<dbReference type="EMBL" id="CAFBQG010000119">
    <property type="protein sequence ID" value="CAB5050848.1"/>
    <property type="molecule type" value="Genomic_DNA"/>
</dbReference>
<evidence type="ECO:0000313" key="7">
    <source>
        <dbReference type="EMBL" id="CAB4849952.1"/>
    </source>
</evidence>
<dbReference type="GO" id="GO:0046677">
    <property type="term" value="P:response to antibiotic"/>
    <property type="evidence" value="ECO:0007669"/>
    <property type="project" value="InterPro"/>
</dbReference>
<dbReference type="EMBL" id="CAEZZD010000015">
    <property type="protein sequence ID" value="CAB4741557.1"/>
    <property type="molecule type" value="Genomic_DNA"/>
</dbReference>
<name>A0A6J7RKW2_9ZZZZ</name>
<evidence type="ECO:0000313" key="6">
    <source>
        <dbReference type="EMBL" id="CAB4795768.1"/>
    </source>
</evidence>
<dbReference type="EMBL" id="CAFBPK010000035">
    <property type="protein sequence ID" value="CAB5029352.1"/>
    <property type="molecule type" value="Genomic_DNA"/>
</dbReference>
<dbReference type="EMBL" id="CAESAD010000001">
    <property type="protein sequence ID" value="CAB4329432.1"/>
    <property type="molecule type" value="Genomic_DNA"/>
</dbReference>
<sequence>MLRRLLVFGGLGIILLVGLRMLASFVTPEASESVAPNPIPVVTPAFDCAANTPIPQTFIDSWALEYAADTYNFTIIDLVENCTYAFGDAASSFPTASTGKVVVATGVLEMVAAGTLDYAKVADDMKLMITQSDNGAADRLFKVIGRNDAVISIAKRFGLTQTTTGGAWGTIMTSSADQALLLNQVVGQQESPLPEAQRVILRELMTSINPDQAWGAGHGTPSDWQVAVKNGWYLSVAGDRPPVGMWRINTLGYTWDSKAQPRWIFTGYSNTWETQERGISAWNAISEQLVTTMGSR</sequence>
<dbReference type="InterPro" id="IPR012338">
    <property type="entry name" value="Beta-lactam/transpept-like"/>
</dbReference>
<dbReference type="GO" id="GO:0030655">
    <property type="term" value="P:beta-lactam antibiotic catabolic process"/>
    <property type="evidence" value="ECO:0007669"/>
    <property type="project" value="InterPro"/>
</dbReference>
<feature type="domain" description="Beta-lactamase class A catalytic" evidence="1">
    <location>
        <begin position="121"/>
        <end position="239"/>
    </location>
</feature>
<dbReference type="PANTHER" id="PTHR35333">
    <property type="entry name" value="BETA-LACTAMASE"/>
    <property type="match status" value="1"/>
</dbReference>
<protein>
    <submittedName>
        <fullName evidence="8">Unannotated protein</fullName>
    </submittedName>
</protein>
<dbReference type="EMBL" id="CAEZYC010000038">
    <property type="protein sequence ID" value="CAB4709206.1"/>
    <property type="molecule type" value="Genomic_DNA"/>
</dbReference>
<dbReference type="EMBL" id="CAFAAO010000003">
    <property type="protein sequence ID" value="CAB4795768.1"/>
    <property type="molecule type" value="Genomic_DNA"/>
</dbReference>
<evidence type="ECO:0000313" key="9">
    <source>
        <dbReference type="EMBL" id="CAB5050848.1"/>
    </source>
</evidence>
<evidence type="ECO:0000313" key="4">
    <source>
        <dbReference type="EMBL" id="CAB4709206.1"/>
    </source>
</evidence>
<gene>
    <name evidence="4" type="ORF">UFOPK2648_00786</name>
    <name evidence="5" type="ORF">UFOPK2824_00178</name>
    <name evidence="6" type="ORF">UFOPK3037_00272</name>
    <name evidence="7" type="ORF">UFOPK3278_01142</name>
    <name evidence="3" type="ORF">UFOPK3406_00899</name>
    <name evidence="2" type="ORF">UFOPK3925_00020</name>
    <name evidence="8" type="ORF">UFOPK4097_01488</name>
    <name evidence="9" type="ORF">UFOPK4301_00943</name>
</gene>
<dbReference type="EMBL" id="CAESAI010000020">
    <property type="protein sequence ID" value="CAB4339848.1"/>
    <property type="molecule type" value="Genomic_DNA"/>
</dbReference>
<organism evidence="8">
    <name type="scientific">freshwater metagenome</name>
    <dbReference type="NCBI Taxonomy" id="449393"/>
    <lineage>
        <taxon>unclassified sequences</taxon>
        <taxon>metagenomes</taxon>
        <taxon>ecological metagenomes</taxon>
    </lineage>
</organism>
<dbReference type="GO" id="GO:0008800">
    <property type="term" value="F:beta-lactamase activity"/>
    <property type="evidence" value="ECO:0007669"/>
    <property type="project" value="InterPro"/>
</dbReference>
<evidence type="ECO:0000313" key="3">
    <source>
        <dbReference type="EMBL" id="CAB4339848.1"/>
    </source>
</evidence>
<dbReference type="InterPro" id="IPR045155">
    <property type="entry name" value="Beta-lactam_cat"/>
</dbReference>
<proteinExistence type="predicted"/>
<dbReference type="InterPro" id="IPR000871">
    <property type="entry name" value="Beta-lactam_class-A"/>
</dbReference>
<evidence type="ECO:0000313" key="5">
    <source>
        <dbReference type="EMBL" id="CAB4741557.1"/>
    </source>
</evidence>
<dbReference type="SUPFAM" id="SSF56601">
    <property type="entry name" value="beta-lactamase/transpeptidase-like"/>
    <property type="match status" value="1"/>
</dbReference>
<dbReference type="EMBL" id="CAFBIX010000056">
    <property type="protein sequence ID" value="CAB4849952.1"/>
    <property type="molecule type" value="Genomic_DNA"/>
</dbReference>